<dbReference type="OrthoDB" id="9809157at2"/>
<dbReference type="InterPro" id="IPR051405">
    <property type="entry name" value="phD/YefM_antitoxin"/>
</dbReference>
<sequence>MSQTIALPGLHGQTANLESLPSTEAKNGFAQLLERVTRSARPVVITRNARPAAVMLSVEEYARLVQAAPDPLAPLQADFDRLVAGMRTLRAQASVDALFGATTEQLGAAAARAAGKGKH</sequence>
<dbReference type="PANTHER" id="PTHR33713:SF10">
    <property type="entry name" value="ANTITOXIN YAFN"/>
    <property type="match status" value="1"/>
</dbReference>
<evidence type="ECO:0000256" key="2">
    <source>
        <dbReference type="RuleBase" id="RU362080"/>
    </source>
</evidence>
<dbReference type="NCBIfam" id="TIGR01552">
    <property type="entry name" value="phd_fam"/>
    <property type="match status" value="1"/>
</dbReference>
<dbReference type="Pfam" id="PF02604">
    <property type="entry name" value="PhdYeFM_antitox"/>
    <property type="match status" value="1"/>
</dbReference>
<accession>A0A4R3YWV1</accession>
<keyword evidence="4" id="KW-1185">Reference proteome</keyword>
<reference evidence="3 4" key="1">
    <citation type="submission" date="2019-03" db="EMBL/GenBank/DDBJ databases">
        <title>Above-ground endophytic microbial communities from plants in different locations in the United States.</title>
        <authorList>
            <person name="Frank C."/>
        </authorList>
    </citation>
    <scope>NUCLEOTIDE SEQUENCE [LARGE SCALE GENOMIC DNA]</scope>
    <source>
        <strain evidence="3 4">LP_13_YM</strain>
    </source>
</reference>
<gene>
    <name evidence="3" type="ORF">EC912_101654</name>
</gene>
<dbReference type="Proteomes" id="UP000295645">
    <property type="component" value="Unassembled WGS sequence"/>
</dbReference>
<dbReference type="PANTHER" id="PTHR33713">
    <property type="entry name" value="ANTITOXIN YAFN-RELATED"/>
    <property type="match status" value="1"/>
</dbReference>
<organism evidence="3 4">
    <name type="scientific">Luteibacter rhizovicinus</name>
    <dbReference type="NCBI Taxonomy" id="242606"/>
    <lineage>
        <taxon>Bacteria</taxon>
        <taxon>Pseudomonadati</taxon>
        <taxon>Pseudomonadota</taxon>
        <taxon>Gammaproteobacteria</taxon>
        <taxon>Lysobacterales</taxon>
        <taxon>Rhodanobacteraceae</taxon>
        <taxon>Luteibacter</taxon>
    </lineage>
</organism>
<comment type="function">
    <text evidence="2">Antitoxin component of a type II toxin-antitoxin (TA) system.</text>
</comment>
<dbReference type="AlphaFoldDB" id="A0A4R3YWV1"/>
<dbReference type="RefSeq" id="WP_132141681.1">
    <property type="nucleotide sequence ID" value="NZ_SMCS01000001.1"/>
</dbReference>
<evidence type="ECO:0000313" key="4">
    <source>
        <dbReference type="Proteomes" id="UP000295645"/>
    </source>
</evidence>
<dbReference type="InterPro" id="IPR036165">
    <property type="entry name" value="YefM-like_sf"/>
</dbReference>
<comment type="caution">
    <text evidence="3">The sequence shown here is derived from an EMBL/GenBank/DDBJ whole genome shotgun (WGS) entry which is preliminary data.</text>
</comment>
<dbReference type="InterPro" id="IPR006442">
    <property type="entry name" value="Antitoxin_Phd/YefM"/>
</dbReference>
<dbReference type="Gene3D" id="3.40.1620.10">
    <property type="entry name" value="YefM-like domain"/>
    <property type="match status" value="1"/>
</dbReference>
<dbReference type="EMBL" id="SMCS01000001">
    <property type="protein sequence ID" value="TCV97637.1"/>
    <property type="molecule type" value="Genomic_DNA"/>
</dbReference>
<protein>
    <recommendedName>
        <fullName evidence="2">Antitoxin</fullName>
    </recommendedName>
</protein>
<proteinExistence type="inferred from homology"/>
<name>A0A4R3YWV1_9GAMM</name>
<dbReference type="SUPFAM" id="SSF143120">
    <property type="entry name" value="YefM-like"/>
    <property type="match status" value="1"/>
</dbReference>
<comment type="similarity">
    <text evidence="1 2">Belongs to the phD/YefM antitoxin family.</text>
</comment>
<evidence type="ECO:0000256" key="1">
    <source>
        <dbReference type="ARBA" id="ARBA00009981"/>
    </source>
</evidence>
<evidence type="ECO:0000313" key="3">
    <source>
        <dbReference type="EMBL" id="TCV97637.1"/>
    </source>
</evidence>